<dbReference type="GO" id="GO:0016747">
    <property type="term" value="F:acyltransferase activity, transferring groups other than amino-acyl groups"/>
    <property type="evidence" value="ECO:0007669"/>
    <property type="project" value="TreeGrafter"/>
</dbReference>
<gene>
    <name evidence="3" type="ORF">EJK80_02530</name>
</gene>
<keyword evidence="2" id="KW-0732">Signal</keyword>
<reference evidence="3 4" key="1">
    <citation type="submission" date="2019-06" db="EMBL/GenBank/DDBJ databases">
        <title>Draft genome of C. phoceense Strain 272.</title>
        <authorList>
            <person name="Pacheco L.G.C."/>
            <person name="Barberis C.M."/>
            <person name="Almuzara M.N."/>
            <person name="Traglia G.M."/>
            <person name="Santos C.S."/>
            <person name="Rocha D.J.P.G."/>
            <person name="Aguiar E.R.G.R."/>
            <person name="Vay C.A."/>
        </authorList>
    </citation>
    <scope>NUCLEOTIDE SEQUENCE [LARGE SCALE GENOMIC DNA]</scope>
    <source>
        <strain evidence="3 4">272</strain>
    </source>
</reference>
<dbReference type="RefSeq" id="WP_083297812.1">
    <property type="nucleotide sequence ID" value="NZ_JADPQA010000004.1"/>
</dbReference>
<dbReference type="PANTHER" id="PTHR48098">
    <property type="entry name" value="ENTEROCHELIN ESTERASE-RELATED"/>
    <property type="match status" value="1"/>
</dbReference>
<dbReference type="AlphaFoldDB" id="A0A540R9Q7"/>
<evidence type="ECO:0000313" key="4">
    <source>
        <dbReference type="Proteomes" id="UP000318080"/>
    </source>
</evidence>
<dbReference type="Proteomes" id="UP000318080">
    <property type="component" value="Unassembled WGS sequence"/>
</dbReference>
<protein>
    <submittedName>
        <fullName evidence="3">Esterase family protein</fullName>
    </submittedName>
</protein>
<feature type="signal peptide" evidence="2">
    <location>
        <begin position="1"/>
        <end position="33"/>
    </location>
</feature>
<keyword evidence="4" id="KW-1185">Reference proteome</keyword>
<evidence type="ECO:0000256" key="2">
    <source>
        <dbReference type="SAM" id="SignalP"/>
    </source>
</evidence>
<proteinExistence type="predicted"/>
<name>A0A540R9Q7_9CORY</name>
<dbReference type="SUPFAM" id="SSF53474">
    <property type="entry name" value="alpha/beta-Hydrolases"/>
    <property type="match status" value="1"/>
</dbReference>
<accession>A0A540R9Q7</accession>
<feature type="region of interest" description="Disordered" evidence="1">
    <location>
        <begin position="35"/>
        <end position="63"/>
    </location>
</feature>
<dbReference type="EMBL" id="VHIR01000002">
    <property type="protein sequence ID" value="TQE44472.1"/>
    <property type="molecule type" value="Genomic_DNA"/>
</dbReference>
<comment type="caution">
    <text evidence="3">The sequence shown here is derived from an EMBL/GenBank/DDBJ whole genome shotgun (WGS) entry which is preliminary data.</text>
</comment>
<feature type="region of interest" description="Disordered" evidence="1">
    <location>
        <begin position="79"/>
        <end position="157"/>
    </location>
</feature>
<feature type="compositionally biased region" description="Low complexity" evidence="1">
    <location>
        <begin position="98"/>
        <end position="108"/>
    </location>
</feature>
<dbReference type="Pfam" id="PF00756">
    <property type="entry name" value="Esterase"/>
    <property type="match status" value="1"/>
</dbReference>
<feature type="compositionally biased region" description="Low complexity" evidence="1">
    <location>
        <begin position="116"/>
        <end position="128"/>
    </location>
</feature>
<dbReference type="STRING" id="1686286.GCA_900092335_00358"/>
<dbReference type="Gene3D" id="3.40.50.1820">
    <property type="entry name" value="alpha/beta hydrolase"/>
    <property type="match status" value="1"/>
</dbReference>
<dbReference type="InterPro" id="IPR050583">
    <property type="entry name" value="Mycobacterial_A85_antigen"/>
</dbReference>
<evidence type="ECO:0000256" key="1">
    <source>
        <dbReference type="SAM" id="MobiDB-lite"/>
    </source>
</evidence>
<dbReference type="InterPro" id="IPR000801">
    <property type="entry name" value="Esterase-like"/>
</dbReference>
<feature type="compositionally biased region" description="Polar residues" evidence="1">
    <location>
        <begin position="37"/>
        <end position="57"/>
    </location>
</feature>
<organism evidence="3 4">
    <name type="scientific">Corynebacterium phoceense</name>
    <dbReference type="NCBI Taxonomy" id="1686286"/>
    <lineage>
        <taxon>Bacteria</taxon>
        <taxon>Bacillati</taxon>
        <taxon>Actinomycetota</taxon>
        <taxon>Actinomycetes</taxon>
        <taxon>Mycobacteriales</taxon>
        <taxon>Corynebacteriaceae</taxon>
        <taxon>Corynebacterium</taxon>
    </lineage>
</organism>
<dbReference type="InterPro" id="IPR029058">
    <property type="entry name" value="AB_hydrolase_fold"/>
</dbReference>
<evidence type="ECO:0000313" key="3">
    <source>
        <dbReference type="EMBL" id="TQE44472.1"/>
    </source>
</evidence>
<sequence length="439" mass="45528">MTVSPASARLRALCIAAAITSLLVTSWSDPAVAPAQSAENSSTEGSADSESARTATEGSVAISDGSALSSIGSSRLGDPLVAPRGSAQLPDALGSGDGSSDGQWLGSSVPAFKGLSSNRASSSSSGDSFATAQLSSEEDRGEPSPVDYGPEPRLLDTRPVEGNLVEIDVWSPANQSIVTNLLLRAPQTDTPASTLVLMSGADGGAGGANWHTETDYEEFFADKQVNVVTPIGGGASMYVNWENTNSPAGRNQWATYLGEELPRVVQEEFNGTGQDAIAGLSMSGGPALHIAAENPERFAAAASFSGFPATSGVLGRIVSQGILKGSEGSSVDAFGLSSSDAWQLNDPSYDPAALRNTDVFVGTAYGIPTAEEFGGNWTWGLTLEAVSQVTSNYFTRAAQARGVHVERFHTTFGAHSYALFERELHAAWESTIAPALNLK</sequence>
<dbReference type="PANTHER" id="PTHR48098:SF1">
    <property type="entry name" value="DIACYLGLYCEROL ACYLTRANSFERASE_MYCOLYLTRANSFERASE AG85A"/>
    <property type="match status" value="1"/>
</dbReference>
<feature type="chain" id="PRO_5039499436" evidence="2">
    <location>
        <begin position="34"/>
        <end position="439"/>
    </location>
</feature>